<reference evidence="1" key="1">
    <citation type="submission" date="2021-03" db="EMBL/GenBank/DDBJ databases">
        <title>Evolutionary priming and transition to the ectomycorrhizal habit in an iconic lineage of mushroom-forming fungi: is preadaptation a requirement?</title>
        <authorList>
            <consortium name="DOE Joint Genome Institute"/>
            <person name="Looney B.P."/>
            <person name="Miyauchi S."/>
            <person name="Morin E."/>
            <person name="Drula E."/>
            <person name="Courty P.E."/>
            <person name="Chicoki N."/>
            <person name="Fauchery L."/>
            <person name="Kohler A."/>
            <person name="Kuo A."/>
            <person name="LaButti K."/>
            <person name="Pangilinan J."/>
            <person name="Lipzen A."/>
            <person name="Riley R."/>
            <person name="Andreopoulos W."/>
            <person name="He G."/>
            <person name="Johnson J."/>
            <person name="Barry K.W."/>
            <person name="Grigoriev I.V."/>
            <person name="Nagy L."/>
            <person name="Hibbett D."/>
            <person name="Henrissat B."/>
            <person name="Matheny P.B."/>
            <person name="Labbe J."/>
            <person name="Martin A.F."/>
        </authorList>
    </citation>
    <scope>NUCLEOTIDE SEQUENCE</scope>
    <source>
        <strain evidence="1">BPL698</strain>
    </source>
</reference>
<dbReference type="EMBL" id="JAGFNK010000130">
    <property type="protein sequence ID" value="KAI9507332.1"/>
    <property type="molecule type" value="Genomic_DNA"/>
</dbReference>
<gene>
    <name evidence="1" type="ORF">F5148DRAFT_1205932</name>
</gene>
<keyword evidence="2" id="KW-1185">Reference proteome</keyword>
<accession>A0ACC0U8Z6</accession>
<evidence type="ECO:0000313" key="2">
    <source>
        <dbReference type="Proteomes" id="UP001207468"/>
    </source>
</evidence>
<name>A0ACC0U8Z6_9AGAM</name>
<evidence type="ECO:0000313" key="1">
    <source>
        <dbReference type="EMBL" id="KAI9507332.1"/>
    </source>
</evidence>
<proteinExistence type="predicted"/>
<sequence>MTSSEQQVLWLSEKGGPFQIAYREIPRPGPGFVLVKIESCALNPVDEVSQRVGLFVDKYPHIAGNDGSGTVEEPKKGDRVFFQAEFKDHRGTFQQYVLVDVPLIAKIPDNLTFDQASTIPLGFTTAAIGLYEKKRDRGGAGLVAPWLEGGRGKYAGQAIYIPGGASSVGQYAIQLAKLSGFNPIITTASAKNEAYCREAGATHVIDYRTTPYTSVPAVVKEIAKGPVGVIYDPISTPESQKADWEILGPDGSLVLTLPFAIDEAKGSRWVVLTFGSVRQPGLSEALGREMYAALPGLLADGSIKPNKGYRPDLQRLAGGKVSGGKLVARPGETPA</sequence>
<comment type="caution">
    <text evidence="1">The sequence shown here is derived from an EMBL/GenBank/DDBJ whole genome shotgun (WGS) entry which is preliminary data.</text>
</comment>
<organism evidence="1 2">
    <name type="scientific">Russula earlei</name>
    <dbReference type="NCBI Taxonomy" id="71964"/>
    <lineage>
        <taxon>Eukaryota</taxon>
        <taxon>Fungi</taxon>
        <taxon>Dikarya</taxon>
        <taxon>Basidiomycota</taxon>
        <taxon>Agaricomycotina</taxon>
        <taxon>Agaricomycetes</taxon>
        <taxon>Russulales</taxon>
        <taxon>Russulaceae</taxon>
        <taxon>Russula</taxon>
    </lineage>
</organism>
<protein>
    <submittedName>
        <fullName evidence="1">GroES-like protein</fullName>
    </submittedName>
</protein>
<dbReference type="Proteomes" id="UP001207468">
    <property type="component" value="Unassembled WGS sequence"/>
</dbReference>